<feature type="chain" id="PRO_5046048299" description="Secreted protein" evidence="1">
    <location>
        <begin position="26"/>
        <end position="64"/>
    </location>
</feature>
<proteinExistence type="predicted"/>
<keyword evidence="3" id="KW-1185">Reference proteome</keyword>
<evidence type="ECO:0000256" key="1">
    <source>
        <dbReference type="SAM" id="SignalP"/>
    </source>
</evidence>
<dbReference type="PROSITE" id="PS51257">
    <property type="entry name" value="PROKAR_LIPOPROTEIN"/>
    <property type="match status" value="1"/>
</dbReference>
<dbReference type="Proteomes" id="UP001601444">
    <property type="component" value="Unassembled WGS sequence"/>
</dbReference>
<sequence length="64" mass="6170">MHQLFRGSAAALALTAALACGTASAQAPVAAPGTGSSEAVNSVLCAVLGISSEHNIFCTGLIIG</sequence>
<feature type="signal peptide" evidence="1">
    <location>
        <begin position="1"/>
        <end position="25"/>
    </location>
</feature>
<accession>A0ABW6PKU9</accession>
<dbReference type="RefSeq" id="WP_387699719.1">
    <property type="nucleotide sequence ID" value="NZ_JBIAMX010000004.1"/>
</dbReference>
<comment type="caution">
    <text evidence="2">The sequence shown here is derived from an EMBL/GenBank/DDBJ whole genome shotgun (WGS) entry which is preliminary data.</text>
</comment>
<organism evidence="2 3">
    <name type="scientific">Nocardia thailandica</name>
    <dbReference type="NCBI Taxonomy" id="257275"/>
    <lineage>
        <taxon>Bacteria</taxon>
        <taxon>Bacillati</taxon>
        <taxon>Actinomycetota</taxon>
        <taxon>Actinomycetes</taxon>
        <taxon>Mycobacteriales</taxon>
        <taxon>Nocardiaceae</taxon>
        <taxon>Nocardia</taxon>
    </lineage>
</organism>
<evidence type="ECO:0000313" key="3">
    <source>
        <dbReference type="Proteomes" id="UP001601444"/>
    </source>
</evidence>
<dbReference type="EMBL" id="JBIAMX010000004">
    <property type="protein sequence ID" value="MFF0543020.1"/>
    <property type="molecule type" value="Genomic_DNA"/>
</dbReference>
<reference evidence="2 3" key="1">
    <citation type="submission" date="2024-10" db="EMBL/GenBank/DDBJ databases">
        <title>The Natural Products Discovery Center: Release of the First 8490 Sequenced Strains for Exploring Actinobacteria Biosynthetic Diversity.</title>
        <authorList>
            <person name="Kalkreuter E."/>
            <person name="Kautsar S.A."/>
            <person name="Yang D."/>
            <person name="Bader C.D."/>
            <person name="Teijaro C.N."/>
            <person name="Fluegel L."/>
            <person name="Davis C.M."/>
            <person name="Simpson J.R."/>
            <person name="Lauterbach L."/>
            <person name="Steele A.D."/>
            <person name="Gui C."/>
            <person name="Meng S."/>
            <person name="Li G."/>
            <person name="Viehrig K."/>
            <person name="Ye F."/>
            <person name="Su P."/>
            <person name="Kiefer A.F."/>
            <person name="Nichols A."/>
            <person name="Cepeda A.J."/>
            <person name="Yan W."/>
            <person name="Fan B."/>
            <person name="Jiang Y."/>
            <person name="Adhikari A."/>
            <person name="Zheng C.-J."/>
            <person name="Schuster L."/>
            <person name="Cowan T.M."/>
            <person name="Smanski M.J."/>
            <person name="Chevrette M.G."/>
            <person name="De Carvalho L.P.S."/>
            <person name="Shen B."/>
        </authorList>
    </citation>
    <scope>NUCLEOTIDE SEQUENCE [LARGE SCALE GENOMIC DNA]</scope>
    <source>
        <strain evidence="2 3">NPDC004045</strain>
    </source>
</reference>
<name>A0ABW6PKU9_9NOCA</name>
<evidence type="ECO:0008006" key="4">
    <source>
        <dbReference type="Google" id="ProtNLM"/>
    </source>
</evidence>
<evidence type="ECO:0000313" key="2">
    <source>
        <dbReference type="EMBL" id="MFF0543020.1"/>
    </source>
</evidence>
<gene>
    <name evidence="2" type="ORF">ACFYTF_09285</name>
</gene>
<keyword evidence="1" id="KW-0732">Signal</keyword>
<protein>
    <recommendedName>
        <fullName evidence="4">Secreted protein</fullName>
    </recommendedName>
</protein>